<name>A0A0L7LUN1_OPEBR</name>
<sequence>TIYGKKTDPVWVYLEREMIQNIEKKPYNQVVGDWLRFLKDLRYHYYREALRKKQRLFKEIGPSWYCELSSAQRQVLTCLRANIHQDLLSGLPATMRQSLSDLGVTLKIPTPVLMQAMTDSLNDPGVFIWNLYFAIYKASPSHLRAKLKKNSQPNVRYDVAIMPTGYIPIHGGIVEVCGAYVPTLLGHWRFPVDISEKEKIVMDYLKESKCYCGHLYDFFNEGKFRKNRFFLPPSRHMPHRFDQAKIYQMDSMEDFIKDTVRDALLSKDPTKTRMREIKRGGKGGKNNLSMCFHIDIEAHTYMTATFMPKLSDTPLLIPHLPQACLLNNLQEWHMDFKARAYMIPFKLKELENMNWSHRHQVQKLFEILLENFVTRNRSKQLEQTRLWWATTKYDAYPSKAFLDIFFTYMPSRMKDTFLINPYSSQLTPKYGAKTCPL</sequence>
<accession>A0A0L7LUN1</accession>
<evidence type="ECO:0000313" key="3">
    <source>
        <dbReference type="Proteomes" id="UP000037510"/>
    </source>
</evidence>
<feature type="domain" description="DUF4771" evidence="1">
    <location>
        <begin position="342"/>
        <end position="415"/>
    </location>
</feature>
<proteinExistence type="predicted"/>
<comment type="caution">
    <text evidence="2">The sequence shown here is derived from an EMBL/GenBank/DDBJ whole genome shotgun (WGS) entry which is preliminary data.</text>
</comment>
<dbReference type="InterPro" id="IPR031936">
    <property type="entry name" value="DUF4771"/>
</dbReference>
<dbReference type="AlphaFoldDB" id="A0A0L7LUN1"/>
<reference evidence="2 3" key="1">
    <citation type="journal article" date="2015" name="Genome Biol. Evol.">
        <title>The genome of winter moth (Operophtera brumata) provides a genomic perspective on sexual dimorphism and phenology.</title>
        <authorList>
            <person name="Derks M.F."/>
            <person name="Smit S."/>
            <person name="Salis L."/>
            <person name="Schijlen E."/>
            <person name="Bossers A."/>
            <person name="Mateman C."/>
            <person name="Pijl A.S."/>
            <person name="de Ridder D."/>
            <person name="Groenen M.A."/>
            <person name="Visser M.E."/>
            <person name="Megens H.J."/>
        </authorList>
    </citation>
    <scope>NUCLEOTIDE SEQUENCE [LARGE SCALE GENOMIC DNA]</scope>
    <source>
        <strain evidence="2">WM2013NL</strain>
        <tissue evidence="2">Head and thorax</tissue>
    </source>
</reference>
<evidence type="ECO:0000313" key="2">
    <source>
        <dbReference type="EMBL" id="KOB79162.1"/>
    </source>
</evidence>
<dbReference type="PANTHER" id="PTHR41967">
    <property type="entry name" value="FI19406P1-RELATED"/>
    <property type="match status" value="1"/>
</dbReference>
<organism evidence="2 3">
    <name type="scientific">Operophtera brumata</name>
    <name type="common">Winter moth</name>
    <name type="synonym">Phalaena brumata</name>
    <dbReference type="NCBI Taxonomy" id="104452"/>
    <lineage>
        <taxon>Eukaryota</taxon>
        <taxon>Metazoa</taxon>
        <taxon>Ecdysozoa</taxon>
        <taxon>Arthropoda</taxon>
        <taxon>Hexapoda</taxon>
        <taxon>Insecta</taxon>
        <taxon>Pterygota</taxon>
        <taxon>Neoptera</taxon>
        <taxon>Endopterygota</taxon>
        <taxon>Lepidoptera</taxon>
        <taxon>Glossata</taxon>
        <taxon>Ditrysia</taxon>
        <taxon>Geometroidea</taxon>
        <taxon>Geometridae</taxon>
        <taxon>Larentiinae</taxon>
        <taxon>Operophtera</taxon>
    </lineage>
</organism>
<protein>
    <recommendedName>
        <fullName evidence="1">DUF4771 domain-containing protein</fullName>
    </recommendedName>
</protein>
<dbReference type="Pfam" id="PF15995">
    <property type="entry name" value="DUF4771"/>
    <property type="match status" value="1"/>
</dbReference>
<evidence type="ECO:0000259" key="1">
    <source>
        <dbReference type="Pfam" id="PF15995"/>
    </source>
</evidence>
<dbReference type="Proteomes" id="UP000037510">
    <property type="component" value="Unassembled WGS sequence"/>
</dbReference>
<dbReference type="EMBL" id="JTDY01000051">
    <property type="protein sequence ID" value="KOB79162.1"/>
    <property type="molecule type" value="Genomic_DNA"/>
</dbReference>
<dbReference type="PANTHER" id="PTHR41967:SF6">
    <property type="entry name" value="FI19406P1-RELATED"/>
    <property type="match status" value="1"/>
</dbReference>
<gene>
    <name evidence="2" type="ORF">OBRU01_00933</name>
</gene>
<keyword evidence="3" id="KW-1185">Reference proteome</keyword>
<feature type="non-terminal residue" evidence="2">
    <location>
        <position position="1"/>
    </location>
</feature>